<reference evidence="2" key="1">
    <citation type="journal article" date="2018" name="Nature">
        <title>The evolutionary history of vertebrate RNA viruses.</title>
        <authorList>
            <person name="Shi M."/>
            <person name="Lin X.D."/>
            <person name="Chen X."/>
            <person name="Tian J.H."/>
            <person name="Chen L.J."/>
            <person name="Li K."/>
            <person name="Wang W."/>
            <person name="Eden J.S."/>
            <person name="Shen J.J."/>
            <person name="Liu L."/>
            <person name="Holmes E.C."/>
            <person name="Zhang Y.Z."/>
        </authorList>
    </citation>
    <scope>NUCLEOTIDE SEQUENCE</scope>
    <source>
        <strain evidence="2">XYHYC188111</strain>
    </source>
</reference>
<dbReference type="EMBL" id="MG600014">
    <property type="protein sequence ID" value="AVM87291.1"/>
    <property type="molecule type" value="Viral_cRNA"/>
</dbReference>
<sequence>MKKTPSKKPNQIKQETTHIIKQSKTKILLEMPRGKRNRSERGSSNQSKDDSLSSSVLYDENSTGVKAMFSDRPPIPEENINIVDRIKKLNQVLDFERSLEGESTLVSNEGMTPLKDIKKGNNPDSPSQAIEQHQYQSNWIDDIQSALTAYAMTVITHPMLSDTNVVEYTDHIIHRMLQELAIPLKQHGLGVNIVGGNLIILNEADKAIQPTDSHHLDPPKIDLPSRQSGMLGAQDILPSACIHQKRVSEVNVKNPKTGATCQIKDLAREDDDLIRQLFLDNRKLGSQLLKKDHLQSGKTYLIVNTMSKIKRKVLSSKDPIAKQVMKEVQDLIKKSKKV</sequence>
<proteinExistence type="predicted"/>
<protein>
    <submittedName>
        <fullName evidence="2">Phosphoprotein</fullName>
    </submittedName>
</protein>
<feature type="region of interest" description="Disordered" evidence="1">
    <location>
        <begin position="1"/>
        <end position="56"/>
    </location>
</feature>
<feature type="compositionally biased region" description="Basic and acidic residues" evidence="1">
    <location>
        <begin position="37"/>
        <end position="51"/>
    </location>
</feature>
<name>A0A2P1GMS3_9RHAB</name>
<evidence type="ECO:0000313" key="2">
    <source>
        <dbReference type="EMBL" id="AVM87291.1"/>
    </source>
</evidence>
<accession>A0A2P1GMS3</accession>
<feature type="compositionally biased region" description="Polar residues" evidence="1">
    <location>
        <begin position="7"/>
        <end position="22"/>
    </location>
</feature>
<evidence type="ECO:0000256" key="1">
    <source>
        <dbReference type="SAM" id="MobiDB-lite"/>
    </source>
</evidence>
<organism evidence="2">
    <name type="scientific">Wenling dimarhabdovirus 1</name>
    <dbReference type="NCBI Taxonomy" id="2116359"/>
    <lineage>
        <taxon>Viruses</taxon>
        <taxon>Riboviria</taxon>
        <taxon>Orthornavirae</taxon>
        <taxon>Negarnaviricota</taxon>
        <taxon>Haploviricotina</taxon>
        <taxon>Monjiviricetes</taxon>
        <taxon>Mononegavirales</taxon>
        <taxon>Rhabdoviridae</taxon>
        <taxon>Rhabdoviridae incertae sedis</taxon>
        <taxon>Betaplatrhavirus</taxon>
        <taxon>Betaplatrhavirus wenling</taxon>
    </lineage>
</organism>